<evidence type="ECO:0000313" key="6">
    <source>
        <dbReference type="EMBL" id="MBC2178287.1"/>
    </source>
</evidence>
<evidence type="ECO:0000256" key="3">
    <source>
        <dbReference type="ARBA" id="ARBA00023172"/>
    </source>
</evidence>
<dbReference type="CDD" id="cd01189">
    <property type="entry name" value="INT_ICEBs1_C_like"/>
    <property type="match status" value="1"/>
</dbReference>
<dbReference type="InterPro" id="IPR010998">
    <property type="entry name" value="Integrase_recombinase_N"/>
</dbReference>
<dbReference type="SUPFAM" id="SSF56349">
    <property type="entry name" value="DNA breaking-rejoining enzymes"/>
    <property type="match status" value="1"/>
</dbReference>
<dbReference type="Gene3D" id="1.10.443.10">
    <property type="entry name" value="Intergrase catalytic core"/>
    <property type="match status" value="1"/>
</dbReference>
<dbReference type="InterPro" id="IPR013762">
    <property type="entry name" value="Integrase-like_cat_sf"/>
</dbReference>
<dbReference type="InterPro" id="IPR002104">
    <property type="entry name" value="Integrase_catalytic"/>
</dbReference>
<evidence type="ECO:0000256" key="2">
    <source>
        <dbReference type="ARBA" id="ARBA00023125"/>
    </source>
</evidence>
<sequence>MIQTIDCSRYALRRLNKVAKKKEVLFCDYFDEWIEIYKVGAIAKITLDKYYNVAKQLRDICPKLFITDFDRREYQRIINIYAESHEKQTVKDFHHHVKACIKDLFHDGLIKKDPTYRAVLKGAEPTRTKKQKYLQKEELTKLLQSLDTSKIGYGWFVMLIAKTGMRYSEALAITPADFDWTNQTVMIEKTWDYKDNTGFSKTKTTSSIRTIKIDWQIVGQFKPLLKDLAENEPVFIKKLKDGTYQRQFNSTINNFLVSKCRAVGITEISLHALRHTHASILLAEGVSIHTISARLGHADIGVTQETYAHVLDELQKKDDQKMLSVLMQIA</sequence>
<accession>A0A7X0Z8Z6</accession>
<evidence type="ECO:0000313" key="5">
    <source>
        <dbReference type="EMBL" id="MBC2178186.1"/>
    </source>
</evidence>
<organism evidence="5 7">
    <name type="scientific">Listeria booriae</name>
    <dbReference type="NCBI Taxonomy" id="1552123"/>
    <lineage>
        <taxon>Bacteria</taxon>
        <taxon>Bacillati</taxon>
        <taxon>Bacillota</taxon>
        <taxon>Bacilli</taxon>
        <taxon>Bacillales</taxon>
        <taxon>Listeriaceae</taxon>
        <taxon>Listeria</taxon>
    </lineage>
</organism>
<dbReference type="Pfam" id="PF00589">
    <property type="entry name" value="Phage_integrase"/>
    <property type="match status" value="1"/>
</dbReference>
<gene>
    <name evidence="5" type="ORF">HCB27_16280</name>
    <name evidence="6" type="ORF">HCB27_16785</name>
</gene>
<protein>
    <submittedName>
        <fullName evidence="5">Site-specific integrase</fullName>
    </submittedName>
</protein>
<reference evidence="5 7" key="1">
    <citation type="submission" date="2020-03" db="EMBL/GenBank/DDBJ databases">
        <title>Soil Listeria distribution.</title>
        <authorList>
            <person name="Liao J."/>
            <person name="Wiedmann M."/>
        </authorList>
    </citation>
    <scope>NUCLEOTIDE SEQUENCE [LARGE SCALE GENOMIC DNA]</scope>
    <source>
        <strain evidence="5 7">FSL L7-0259</strain>
    </source>
</reference>
<dbReference type="InterPro" id="IPR011010">
    <property type="entry name" value="DNA_brk_join_enz"/>
</dbReference>
<dbReference type="GO" id="GO:0006310">
    <property type="term" value="P:DNA recombination"/>
    <property type="evidence" value="ECO:0007669"/>
    <property type="project" value="UniProtKB-KW"/>
</dbReference>
<dbReference type="PANTHER" id="PTHR30349:SF64">
    <property type="entry name" value="PROPHAGE INTEGRASE INTD-RELATED"/>
    <property type="match status" value="1"/>
</dbReference>
<dbReference type="EMBL" id="JAARYD010000011">
    <property type="protein sequence ID" value="MBC2178186.1"/>
    <property type="molecule type" value="Genomic_DNA"/>
</dbReference>
<dbReference type="GO" id="GO:0015074">
    <property type="term" value="P:DNA integration"/>
    <property type="evidence" value="ECO:0007669"/>
    <property type="project" value="InterPro"/>
</dbReference>
<dbReference type="Gene3D" id="1.10.150.130">
    <property type="match status" value="1"/>
</dbReference>
<evidence type="ECO:0000259" key="4">
    <source>
        <dbReference type="PROSITE" id="PS51898"/>
    </source>
</evidence>
<dbReference type="Proteomes" id="UP000541735">
    <property type="component" value="Unassembled WGS sequence"/>
</dbReference>
<comment type="caution">
    <text evidence="5">The sequence shown here is derived from an EMBL/GenBank/DDBJ whole genome shotgun (WGS) entry which is preliminary data.</text>
</comment>
<dbReference type="AlphaFoldDB" id="A0A7X0Z8Z6"/>
<evidence type="ECO:0000313" key="7">
    <source>
        <dbReference type="Proteomes" id="UP000541735"/>
    </source>
</evidence>
<proteinExistence type="inferred from homology"/>
<feature type="domain" description="Tyr recombinase" evidence="4">
    <location>
        <begin position="129"/>
        <end position="320"/>
    </location>
</feature>
<comment type="similarity">
    <text evidence="1">Belongs to the 'phage' integrase family.</text>
</comment>
<dbReference type="PANTHER" id="PTHR30349">
    <property type="entry name" value="PHAGE INTEGRASE-RELATED"/>
    <property type="match status" value="1"/>
</dbReference>
<keyword evidence="2" id="KW-0238">DNA-binding</keyword>
<keyword evidence="3" id="KW-0233">DNA recombination</keyword>
<evidence type="ECO:0000256" key="1">
    <source>
        <dbReference type="ARBA" id="ARBA00008857"/>
    </source>
</evidence>
<name>A0A7X0Z8Z6_9LIST</name>
<dbReference type="RefSeq" id="WP_185549504.1">
    <property type="nucleotide sequence ID" value="NZ_JAARYD010000011.1"/>
</dbReference>
<dbReference type="EMBL" id="JAARYD010000012">
    <property type="protein sequence ID" value="MBC2178287.1"/>
    <property type="molecule type" value="Genomic_DNA"/>
</dbReference>
<dbReference type="PROSITE" id="PS51898">
    <property type="entry name" value="TYR_RECOMBINASE"/>
    <property type="match status" value="1"/>
</dbReference>
<dbReference type="GO" id="GO:0003677">
    <property type="term" value="F:DNA binding"/>
    <property type="evidence" value="ECO:0007669"/>
    <property type="project" value="UniProtKB-KW"/>
</dbReference>
<dbReference type="InterPro" id="IPR050090">
    <property type="entry name" value="Tyrosine_recombinase_XerCD"/>
</dbReference>